<dbReference type="Pfam" id="PF17748">
    <property type="entry name" value="VID27_N"/>
    <property type="match status" value="1"/>
</dbReference>
<dbReference type="Gene3D" id="2.130.10.10">
    <property type="entry name" value="YVTN repeat-like/Quinoprotein amine dehydrogenase"/>
    <property type="match status" value="1"/>
</dbReference>
<dbReference type="Pfam" id="PF17747">
    <property type="entry name" value="VID27_PH"/>
    <property type="match status" value="1"/>
</dbReference>
<dbReference type="GO" id="GO:0005737">
    <property type="term" value="C:cytoplasm"/>
    <property type="evidence" value="ECO:0007669"/>
    <property type="project" value="TreeGrafter"/>
</dbReference>
<dbReference type="GeneID" id="25986509"/>
<dbReference type="VEuPathDB" id="FungiDB:A1Q1_02996"/>
<evidence type="ECO:0000259" key="2">
    <source>
        <dbReference type="Pfam" id="PF08553"/>
    </source>
</evidence>
<dbReference type="OrthoDB" id="10251113at2759"/>
<name>J4UB93_TRIAS</name>
<comment type="caution">
    <text evidence="5">The sequence shown here is derived from an EMBL/GenBank/DDBJ whole genome shotgun (WGS) entry which is preliminary data.</text>
</comment>
<organism evidence="5 6">
    <name type="scientific">Trichosporon asahii var. asahii (strain ATCC 90039 / CBS 2479 / JCM 2466 / KCTC 7840 / NBRC 103889/ NCYC 2677 / UAMH 7654)</name>
    <name type="common">Yeast</name>
    <dbReference type="NCBI Taxonomy" id="1186058"/>
    <lineage>
        <taxon>Eukaryota</taxon>
        <taxon>Fungi</taxon>
        <taxon>Dikarya</taxon>
        <taxon>Basidiomycota</taxon>
        <taxon>Agaricomycotina</taxon>
        <taxon>Tremellomycetes</taxon>
        <taxon>Trichosporonales</taxon>
        <taxon>Trichosporonaceae</taxon>
        <taxon>Trichosporon</taxon>
    </lineage>
</organism>
<feature type="domain" description="Vacuolar import/degradation Vid27 C-terminal" evidence="2">
    <location>
        <begin position="363"/>
        <end position="709"/>
    </location>
</feature>
<feature type="region of interest" description="Disordered" evidence="1">
    <location>
        <begin position="321"/>
        <end position="362"/>
    </location>
</feature>
<evidence type="ECO:0000256" key="1">
    <source>
        <dbReference type="SAM" id="MobiDB-lite"/>
    </source>
</evidence>
<evidence type="ECO:0000259" key="3">
    <source>
        <dbReference type="Pfam" id="PF17747"/>
    </source>
</evidence>
<dbReference type="AlphaFoldDB" id="J4UB93"/>
<feature type="compositionally biased region" description="Polar residues" evidence="1">
    <location>
        <begin position="722"/>
        <end position="731"/>
    </location>
</feature>
<dbReference type="InterPro" id="IPR040768">
    <property type="entry name" value="Vid27_PH"/>
</dbReference>
<feature type="compositionally biased region" description="Basic and acidic residues" evidence="1">
    <location>
        <begin position="153"/>
        <end position="163"/>
    </location>
</feature>
<dbReference type="EMBL" id="ALBS01000215">
    <property type="protein sequence ID" value="EJT48080.1"/>
    <property type="molecule type" value="Genomic_DNA"/>
</dbReference>
<proteinExistence type="predicted"/>
<dbReference type="HOGENOM" id="CLU_007002_0_0_1"/>
<dbReference type="KEGG" id="tasa:A1Q1_02996"/>
<feature type="region of interest" description="Disordered" evidence="1">
    <location>
        <begin position="702"/>
        <end position="731"/>
    </location>
</feature>
<dbReference type="SUPFAM" id="SSF69322">
    <property type="entry name" value="Tricorn protease domain 2"/>
    <property type="match status" value="1"/>
</dbReference>
<evidence type="ECO:0000313" key="6">
    <source>
        <dbReference type="Proteomes" id="UP000002748"/>
    </source>
</evidence>
<evidence type="ECO:0000313" key="5">
    <source>
        <dbReference type="EMBL" id="EJT48080.1"/>
    </source>
</evidence>
<reference evidence="5 6" key="1">
    <citation type="journal article" date="2012" name="Eukaryot. Cell">
        <title>Draft genome sequence of CBS 2479, the standard type strain of Trichosporon asahii.</title>
        <authorList>
            <person name="Yang R.Y."/>
            <person name="Li H.T."/>
            <person name="Zhu H."/>
            <person name="Zhou G.P."/>
            <person name="Wang M."/>
            <person name="Wang L."/>
        </authorList>
    </citation>
    <scope>NUCLEOTIDE SEQUENCE [LARGE SCALE GENOMIC DNA]</scope>
    <source>
        <strain evidence="6">ATCC 90039 / CBS 2479 / JCM 2466 / KCTC 7840 / NCYC 2677 / UAMH 7654</strain>
    </source>
</reference>
<dbReference type="RefSeq" id="XP_014179700.1">
    <property type="nucleotide sequence ID" value="XM_014324225.1"/>
</dbReference>
<dbReference type="PANTHER" id="PTHR31913">
    <property type="entry name" value="VACUOLAR IMPORT AND DEGRADATION PROTEIN 27"/>
    <property type="match status" value="1"/>
</dbReference>
<dbReference type="InterPro" id="IPR040458">
    <property type="entry name" value="Vid27"/>
</dbReference>
<dbReference type="InterPro" id="IPR013863">
    <property type="entry name" value="VID27_C"/>
</dbReference>
<sequence>MFVLKSRNPSNPELIQIPAGQLYLVRPDSIKGSRECIFKDAVATIRRTGVEHQYQLVVTRAYEEGEEQLLEEDAETDDERVFLIDQSLGFRFGSLDGDATFAWRDLSGDDGDLWEFVSNKSVGNATSKLFEVTLLQCVYERSHENATEEDLEALKYNENDHPSTPKKGKGKDAEAAEPEDPFKDVPVLSRTKGELYLFDTDTDVFVIQERDVDVDLASNGQFDVWIIVRKGNTPFISIPIDSEMNPRFDMANHAFMFTFREAEGLPGMTWCLRFEASVFGEWKDKFTIYLWENKNQVSYAKAQAVEQRYIQDAYGDIEMGEGEPAVEEEEEEPEPEEEYEESEEEEDYDDQSSIDESFSKGSKNEQLAVGYKNDMSFVTRGNMIGVFGHDRDKVKFRTAIERVKDLEGNSFNPGKIMLHNQDADMLMLNPNNKNALFRMDLEYGKIVDEWKVSDEVEVANILPDSKYAQMNPQQTLIGHSKNGIFRIDPRVSGNKLVESQFKQYVTKNDFSAAATTESGKLAVASNKGDIRLFDTIGKNAKTALPALGDPIIGVDVSADGRWLVATCKTYLLLIDTLIGDGRYKGNLGFDRSFPADSKPIPRRLQLKPEHIAYMEDPVSFTPARFNTGLNEAEKTIVTSTGKYIITWNFRRLKQGRLDDYQIKKYDSNVVADNFKYGADKNIIVALEQNVLMANKRDLAKPTRQSLAPRASLSTPASKIRQSHSNIVNSPY</sequence>
<dbReference type="InterPro" id="IPR015943">
    <property type="entry name" value="WD40/YVTN_repeat-like_dom_sf"/>
</dbReference>
<protein>
    <submittedName>
        <fullName evidence="5">Cytoplasm protein</fullName>
    </submittedName>
</protein>
<dbReference type="PANTHER" id="PTHR31913:SF0">
    <property type="entry name" value="VACUOLAR IMPORT AND DEGRADATION PROTEIN 27"/>
    <property type="match status" value="1"/>
</dbReference>
<feature type="region of interest" description="Disordered" evidence="1">
    <location>
        <begin position="153"/>
        <end position="184"/>
    </location>
</feature>
<accession>J4UB93</accession>
<feature type="domain" description="Vid27 PH-like" evidence="3">
    <location>
        <begin position="188"/>
        <end position="292"/>
    </location>
</feature>
<dbReference type="InterPro" id="IPR040979">
    <property type="entry name" value="Vid27_N"/>
</dbReference>
<dbReference type="Proteomes" id="UP000002748">
    <property type="component" value="Unassembled WGS sequence"/>
</dbReference>
<feature type="compositionally biased region" description="Acidic residues" evidence="1">
    <location>
        <begin position="321"/>
        <end position="353"/>
    </location>
</feature>
<evidence type="ECO:0000259" key="4">
    <source>
        <dbReference type="Pfam" id="PF17748"/>
    </source>
</evidence>
<feature type="domain" description="Vid27 N-terminal" evidence="4">
    <location>
        <begin position="1"/>
        <end position="153"/>
    </location>
</feature>
<dbReference type="Pfam" id="PF08553">
    <property type="entry name" value="VID27"/>
    <property type="match status" value="1"/>
</dbReference>
<gene>
    <name evidence="5" type="ORF">A1Q1_02996</name>
</gene>
<dbReference type="FunFam" id="2.130.10.10:FF:000905">
    <property type="entry name" value="Unplaced genomic scaffold supercont1.13, whole genome shotgun sequence"/>
    <property type="match status" value="1"/>
</dbReference>
<dbReference type="GO" id="GO:0005634">
    <property type="term" value="C:nucleus"/>
    <property type="evidence" value="ECO:0007669"/>
    <property type="project" value="TreeGrafter"/>
</dbReference>